<dbReference type="PANTHER" id="PTHR47272:SF1">
    <property type="entry name" value="PIGGYBAC TRANSPOSABLE ELEMENT-DERIVED PROTEIN 3-LIKE"/>
    <property type="match status" value="1"/>
</dbReference>
<organism evidence="2 3">
    <name type="scientific">Conger conger</name>
    <name type="common">Conger eel</name>
    <name type="synonym">Muraena conger</name>
    <dbReference type="NCBI Taxonomy" id="82655"/>
    <lineage>
        <taxon>Eukaryota</taxon>
        <taxon>Metazoa</taxon>
        <taxon>Chordata</taxon>
        <taxon>Craniata</taxon>
        <taxon>Vertebrata</taxon>
        <taxon>Euteleostomi</taxon>
        <taxon>Actinopterygii</taxon>
        <taxon>Neopterygii</taxon>
        <taxon>Teleostei</taxon>
        <taxon>Anguilliformes</taxon>
        <taxon>Congridae</taxon>
        <taxon>Conger</taxon>
    </lineage>
</organism>
<accession>A0A9Q1I3Q0</accession>
<feature type="domain" description="PiggyBac transposable element-derived protein" evidence="1">
    <location>
        <begin position="4"/>
        <end position="102"/>
    </location>
</feature>
<dbReference type="Proteomes" id="UP001152803">
    <property type="component" value="Unassembled WGS sequence"/>
</dbReference>
<dbReference type="PANTHER" id="PTHR47272">
    <property type="entry name" value="DDE_TNP_1_7 DOMAIN-CONTAINING PROTEIN"/>
    <property type="match status" value="1"/>
</dbReference>
<evidence type="ECO:0000259" key="1">
    <source>
        <dbReference type="Pfam" id="PF13843"/>
    </source>
</evidence>
<dbReference type="InterPro" id="IPR029526">
    <property type="entry name" value="PGBD"/>
</dbReference>
<evidence type="ECO:0000313" key="2">
    <source>
        <dbReference type="EMBL" id="KAJ8279321.1"/>
    </source>
</evidence>
<reference evidence="2" key="1">
    <citation type="journal article" date="2023" name="Science">
        <title>Genome structures resolve the early diversification of teleost fishes.</title>
        <authorList>
            <person name="Parey E."/>
            <person name="Louis A."/>
            <person name="Montfort J."/>
            <person name="Bouchez O."/>
            <person name="Roques C."/>
            <person name="Iampietro C."/>
            <person name="Lluch J."/>
            <person name="Castinel A."/>
            <person name="Donnadieu C."/>
            <person name="Desvignes T."/>
            <person name="Floi Bucao C."/>
            <person name="Jouanno E."/>
            <person name="Wen M."/>
            <person name="Mejri S."/>
            <person name="Dirks R."/>
            <person name="Jansen H."/>
            <person name="Henkel C."/>
            <person name="Chen W.J."/>
            <person name="Zahm M."/>
            <person name="Cabau C."/>
            <person name="Klopp C."/>
            <person name="Thompson A.W."/>
            <person name="Robinson-Rechavi M."/>
            <person name="Braasch I."/>
            <person name="Lecointre G."/>
            <person name="Bobe J."/>
            <person name="Postlethwait J.H."/>
            <person name="Berthelot C."/>
            <person name="Roest Crollius H."/>
            <person name="Guiguen Y."/>
        </authorList>
    </citation>
    <scope>NUCLEOTIDE SEQUENCE</scope>
    <source>
        <strain evidence="2">Concon-B</strain>
    </source>
</reference>
<gene>
    <name evidence="2" type="ORF">COCON_G00063870</name>
</gene>
<comment type="caution">
    <text evidence="2">The sequence shown here is derived from an EMBL/GenBank/DDBJ whole genome shotgun (WGS) entry which is preliminary data.</text>
</comment>
<name>A0A9Q1I3Q0_CONCO</name>
<proteinExistence type="predicted"/>
<dbReference type="Pfam" id="PF13843">
    <property type="entry name" value="DDE_Tnp_1_7"/>
    <property type="match status" value="1"/>
</dbReference>
<dbReference type="AlphaFoldDB" id="A0A9Q1I3Q0"/>
<evidence type="ECO:0000313" key="3">
    <source>
        <dbReference type="Proteomes" id="UP001152803"/>
    </source>
</evidence>
<sequence length="114" mass="12316">MLHTNLGMRSVGTVRANRTGGATLMSDKEMVKQGSGVVDFRSSEGVIAVKWFDNKCVTLLSNACGVELLSSVKRFTKEAQQKVNVQCPSIVLAYNQAMGGTISQICLCTSTKRQ</sequence>
<dbReference type="EMBL" id="JAFJMO010000004">
    <property type="protein sequence ID" value="KAJ8279321.1"/>
    <property type="molecule type" value="Genomic_DNA"/>
</dbReference>
<protein>
    <recommendedName>
        <fullName evidence="1">PiggyBac transposable element-derived protein domain-containing protein</fullName>
    </recommendedName>
</protein>
<keyword evidence="3" id="KW-1185">Reference proteome</keyword>
<dbReference type="OrthoDB" id="123207at2759"/>